<evidence type="ECO:0000313" key="2">
    <source>
        <dbReference type="Proteomes" id="UP000001015"/>
    </source>
</evidence>
<dbReference type="Proteomes" id="UP000001015">
    <property type="component" value="Chromosome"/>
</dbReference>
<dbReference type="AlphaFoldDB" id="Q971M8"/>
<keyword evidence="2" id="KW-1185">Reference proteome</keyword>
<evidence type="ECO:0008006" key="3">
    <source>
        <dbReference type="Google" id="ProtNLM"/>
    </source>
</evidence>
<dbReference type="STRING" id="273063.STK_13330"/>
<proteinExistence type="predicted"/>
<protein>
    <recommendedName>
        <fullName evidence="3">Endonuclease</fullName>
    </recommendedName>
</protein>
<gene>
    <name evidence="1" type="primary">ST1333</name>
    <name evidence="1" type="ordered locus">STK_13330</name>
</gene>
<name>Q971M8_SULTO</name>
<reference evidence="2" key="1">
    <citation type="journal article" date="2001" name="DNA Res.">
        <title>Complete genome sequence of an aerobic thermoacidophilic Crenarchaeon, Sulfolobus tokodaii strain7.</title>
        <authorList>
            <person name="Kawarabayasi Y."/>
            <person name="Hino Y."/>
            <person name="Horikawa H."/>
            <person name="Jin-no K."/>
            <person name="Takahashi M."/>
            <person name="Sekine M."/>
            <person name="Baba S."/>
            <person name="Ankai A."/>
            <person name="Kosugi H."/>
            <person name="Hosoyama A."/>
            <person name="Fukui S."/>
            <person name="Nagai Y."/>
            <person name="Nishijima K."/>
            <person name="Otsuka R."/>
            <person name="Nakazawa H."/>
            <person name="Takamiya M."/>
            <person name="Kato Y."/>
            <person name="Yoshizawa T."/>
            <person name="Tanaka T."/>
            <person name="Kudoh Y."/>
            <person name="Yamazaki J."/>
            <person name="Kushida N."/>
            <person name="Oguchi A."/>
            <person name="Aoki K."/>
            <person name="Masuda S."/>
            <person name="Yanagii M."/>
            <person name="Nishimura M."/>
            <person name="Yamagishi A."/>
            <person name="Oshima T."/>
            <person name="Kikuchi H."/>
        </authorList>
    </citation>
    <scope>NUCLEOTIDE SEQUENCE [LARGE SCALE GENOMIC DNA]</scope>
    <source>
        <strain evidence="2">DSM 16993 / JCM 10545 / NBRC 100140 / 7</strain>
    </source>
</reference>
<organism evidence="1 2">
    <name type="scientific">Sulfurisphaera tokodaii (strain DSM 16993 / JCM 10545 / NBRC 100140 / 7)</name>
    <name type="common">Sulfolobus tokodaii</name>
    <dbReference type="NCBI Taxonomy" id="273063"/>
    <lineage>
        <taxon>Archaea</taxon>
        <taxon>Thermoproteota</taxon>
        <taxon>Thermoprotei</taxon>
        <taxon>Sulfolobales</taxon>
        <taxon>Sulfolobaceae</taxon>
        <taxon>Sulfurisphaera</taxon>
    </lineage>
</organism>
<dbReference type="EMBL" id="BA000023">
    <property type="protein sequence ID" value="BAB66392.1"/>
    <property type="molecule type" value="Genomic_DNA"/>
</dbReference>
<sequence length="120" mass="14025">MKMGDPCERYLVNRHDCESYVECVLRSKGFKIVATDQHGYDIEAYYPSGMYYYFIEVKCGPRAKLSSYQRMFKAGVEVAREVGFYPVTDKGLELIPKYVVCQFDEEYRLIGDQSCKKLLR</sequence>
<evidence type="ECO:0000313" key="1">
    <source>
        <dbReference type="EMBL" id="BAB66392.1"/>
    </source>
</evidence>
<accession>Q971M8</accession>
<dbReference type="KEGG" id="sto:STK_13330"/>